<proteinExistence type="inferred from homology"/>
<keyword evidence="13" id="KW-1185">Reference proteome</keyword>
<dbReference type="SUPFAM" id="SSF52540">
    <property type="entry name" value="P-loop containing nucleoside triphosphate hydrolases"/>
    <property type="match status" value="1"/>
</dbReference>
<feature type="region of interest" description="Actin-binding" evidence="8">
    <location>
        <begin position="610"/>
        <end position="632"/>
    </location>
</feature>
<accession>A0A1G4JAN7</accession>
<dbReference type="GO" id="GO:0051015">
    <property type="term" value="F:actin filament binding"/>
    <property type="evidence" value="ECO:0007669"/>
    <property type="project" value="TreeGrafter"/>
</dbReference>
<sequence>MQSVWVPDPERVFVRAELVEEKTLRNKQNKDEHWAVVKVDGGQVEVPIEEVCEVNPNTFDRIDDMSELTHLNEPSVLYNLENRYADDTIYTYSGLFLVAINPYSNIRIYSQDYINLYHGSPKEDNKPHIFAIAEQAYQNLLSLKRDQSILVTGESGAGKTENTKKILQYLASITSEDKLAPDTTHESFERKILQSNPILEAFGNAQTVRNNNSSRFGKFIKIEFDELGKINGAHVDWYLLEKSRVIQQGPRERNYHIFYQMLSGLSAQDLRKFGLETNSIRGYRYLRDSNASIPGVDDTQDFHALLNSFKVVGFTECEVHTVLTVIAIILHIGNIDFVSERAEQASFSNSVETLCQLLGVTESDFKTAILKPKAKAGKDWVVQSKNAQQARFILNSLSRSLYENLFSHVVQKINDNLDHGSMTENYIGLLDIAGFEIFKHNSFEQLCINYTNEKLQQFFNHHMFVLEQNEYLKENVQWSYIDYGKDLQSTIDLIERKDENPGVLPLLDEESILPKSTDDSFYSKLVSFCSDKSAKFKRSKKDRCFVLTHYAGDVEYNVEGWLSKNKDPLSANLLQLLSTSSNDLIKRFFDSNDSQPNAFKTSSHRHRSQLNSLLDRLSSTEPHFVRCIIPNDKKKAHDFNRKLILDQLRCNGVLEGIRIAREGYPNRIFFKEFFQRYKILSDEYRYSNNSKKNCEIVLSSLHLDPALFKVGNSKLFFKAGVLAGLETKKEDRIASMVSKLIAKINGTIVRRQTSDQLKKLQAAQVLKVAFTTYDKLMKDRWFSLYVKIKPLLDSTQEISKTKKIAEHVKQLEAELERVNLLNRTISTDKSALTEDLTRVREILLVERNKLKEHEDKLELLNSKEKELNDLLEESEKQRQHLTDEKSTLQKTFEKSQGDMQSAEDGAAKAQALLLKLQKENEALNDSIAKLQSELNGAKIACSQLESEKHKLSEELGAMEKELSSKKNSIAELETKLSHSDIELERALQGLEKKFHSTSKRLTSLVEENKYLRDSLERSKKESVEVQNTLQSKEKELQRFLERLEQNQVLIQSLNKERDDLLSEHVSLISGAKALQAELLEYKKKNQALEQTCKALRDTANSSSETALSKVPQNEQTTKRIESLSEQLAREKSLTKFLNERLIDNASSRTSSRSTNDQEDSRLMSGEDIFEAYDELKIELREASFRLEKEVNQKKDLISKLRFTETRLASASFEIQNMSSQLRALKSAIVNAGLHVNLEEILSQVEPVELNHEKLILEIAHLRSQLQAEKQARSDAENAASALHSKIRQIQRSDSSSDIFRLKYEASEQRVKSLESKITSQALRDKTNLTNGEIFIQRGSISKYEEDLKLYKLEKYKLQDLLVESEKQINNLKKGLRQYQTDKAALAEELARLKKELDVSERQNRLLSTSSNNHKVQYENCIEDLHATEGQLKEMIHCLRESEADIKIMASIVERLKAQNKQKDKQLWEVESRNNELESEVEEKNIDISKLQSRVHILNQDLAHFKDRVRTAGDQRQLLAEIENLKAELNSSLRAETELKKENSSTSYTLENVKIEYDSKVEDLLRQNSHYEQVIGGLVDERDAATSVRDELQSSLTKLQGKLGSLNESVTSLLEVKRQLESQRDGLNDKCDESRAALEKLAEEKEMITSKIHSLEEALHLQQQQTERNESLVEQLQSSLTDNKSQLAIEKDKNIVLREENLSLGKSNDQLRSTLGVLESKIADKTEQEAWISKVQELEDLVTQESDAKFEEIKKNKALQRIVEELKGINKKQADTIATANTNREDYVREIAEKLERLEVLENHVAKQEVDGRRIERDRAYQEEQVLYLQKELDLWKEKYNDLSMRRKSIDARSNDELFI</sequence>
<dbReference type="FunFam" id="1.10.10.820:FF:000001">
    <property type="entry name" value="Myosin heavy chain"/>
    <property type="match status" value="1"/>
</dbReference>
<dbReference type="Gene3D" id="1.20.120.720">
    <property type="entry name" value="Myosin VI head, motor domain, U50 subdomain"/>
    <property type="match status" value="1"/>
</dbReference>
<feature type="coiled-coil region" evidence="9">
    <location>
        <begin position="1438"/>
        <end position="1541"/>
    </location>
</feature>
<dbReference type="GO" id="GO:0000146">
    <property type="term" value="F:microfilament motor activity"/>
    <property type="evidence" value="ECO:0007669"/>
    <property type="project" value="TreeGrafter"/>
</dbReference>
<dbReference type="GO" id="GO:0007015">
    <property type="term" value="P:actin filament organization"/>
    <property type="evidence" value="ECO:0007669"/>
    <property type="project" value="TreeGrafter"/>
</dbReference>
<feature type="domain" description="Myosin motor" evidence="11">
    <location>
        <begin position="60"/>
        <end position="730"/>
    </location>
</feature>
<dbReference type="Gene3D" id="1.20.58.530">
    <property type="match status" value="1"/>
</dbReference>
<evidence type="ECO:0000256" key="8">
    <source>
        <dbReference type="PROSITE-ProRule" id="PRU00782"/>
    </source>
</evidence>
<keyword evidence="2 8" id="KW-0547">Nucleotide-binding</keyword>
<dbReference type="GO" id="GO:0016459">
    <property type="term" value="C:myosin complex"/>
    <property type="evidence" value="ECO:0007669"/>
    <property type="project" value="UniProtKB-KW"/>
</dbReference>
<reference evidence="13" key="1">
    <citation type="submission" date="2016-03" db="EMBL/GenBank/DDBJ databases">
        <authorList>
            <person name="Devillers Hugo."/>
        </authorList>
    </citation>
    <scope>NUCLEOTIDE SEQUENCE [LARGE SCALE GENOMIC DNA]</scope>
</reference>
<keyword evidence="7 8" id="KW-0009">Actin-binding</keyword>
<feature type="region of interest" description="Disordered" evidence="10">
    <location>
        <begin position="874"/>
        <end position="904"/>
    </location>
</feature>
<comment type="similarity">
    <text evidence="1 8">Belongs to the TRAFAC class myosin-kinesin ATPase superfamily. Myosin family.</text>
</comment>
<feature type="coiled-coil region" evidence="9">
    <location>
        <begin position="1361"/>
        <end position="1409"/>
    </location>
</feature>
<dbReference type="InterPro" id="IPR027417">
    <property type="entry name" value="P-loop_NTPase"/>
</dbReference>
<feature type="region of interest" description="Disordered" evidence="10">
    <location>
        <begin position="1099"/>
        <end position="1119"/>
    </location>
</feature>
<feature type="compositionally biased region" description="Polar residues" evidence="10">
    <location>
        <begin position="1099"/>
        <end position="1115"/>
    </location>
</feature>
<dbReference type="PRINTS" id="PR00193">
    <property type="entry name" value="MYOSINHEAVY"/>
</dbReference>
<dbReference type="InterPro" id="IPR036961">
    <property type="entry name" value="Kinesin_motor_dom_sf"/>
</dbReference>
<dbReference type="PROSITE" id="PS51456">
    <property type="entry name" value="MYOSIN_MOTOR"/>
    <property type="match status" value="1"/>
</dbReference>
<dbReference type="GO" id="GO:0005737">
    <property type="term" value="C:cytoplasm"/>
    <property type="evidence" value="ECO:0007669"/>
    <property type="project" value="TreeGrafter"/>
</dbReference>
<dbReference type="GO" id="GO:0016020">
    <property type="term" value="C:membrane"/>
    <property type="evidence" value="ECO:0007669"/>
    <property type="project" value="TreeGrafter"/>
</dbReference>
<evidence type="ECO:0000313" key="12">
    <source>
        <dbReference type="EMBL" id="SCU86854.1"/>
    </source>
</evidence>
<dbReference type="EMBL" id="LT598482">
    <property type="protein sequence ID" value="SCU86854.1"/>
    <property type="molecule type" value="Genomic_DNA"/>
</dbReference>
<feature type="coiled-coil region" evidence="9">
    <location>
        <begin position="1251"/>
        <end position="1278"/>
    </location>
</feature>
<dbReference type="FunFam" id="1.20.58.530:FF:000025">
    <property type="entry name" value="Myosin-2 heavy chain"/>
    <property type="match status" value="1"/>
</dbReference>
<feature type="coiled-coil region" evidence="9">
    <location>
        <begin position="1588"/>
        <end position="1657"/>
    </location>
</feature>
<keyword evidence="3 8" id="KW-0067">ATP-binding</keyword>
<feature type="compositionally biased region" description="Basic and acidic residues" evidence="10">
    <location>
        <begin position="874"/>
        <end position="896"/>
    </location>
</feature>
<keyword evidence="4 9" id="KW-0175">Coiled coil</keyword>
<evidence type="ECO:0000256" key="3">
    <source>
        <dbReference type="ARBA" id="ARBA00022840"/>
    </source>
</evidence>
<gene>
    <name evidence="12" type="ORF">LAME_0D07910G</name>
</gene>
<evidence type="ECO:0000256" key="9">
    <source>
        <dbReference type="SAM" id="Coils"/>
    </source>
</evidence>
<dbReference type="Gene3D" id="1.10.287.1490">
    <property type="match status" value="1"/>
</dbReference>
<keyword evidence="6 8" id="KW-0505">Motor protein</keyword>
<evidence type="ECO:0000313" key="13">
    <source>
        <dbReference type="Proteomes" id="UP000191144"/>
    </source>
</evidence>
<evidence type="ECO:0000259" key="11">
    <source>
        <dbReference type="PROSITE" id="PS51456"/>
    </source>
</evidence>
<dbReference type="SMART" id="SM00242">
    <property type="entry name" value="MYSc"/>
    <property type="match status" value="1"/>
</dbReference>
<dbReference type="CDD" id="cd01377">
    <property type="entry name" value="MYSc_class_II"/>
    <property type="match status" value="1"/>
</dbReference>
<dbReference type="Gene3D" id="3.40.850.10">
    <property type="entry name" value="Kinesin motor domain"/>
    <property type="match status" value="1"/>
</dbReference>
<evidence type="ECO:0000256" key="5">
    <source>
        <dbReference type="ARBA" id="ARBA00023123"/>
    </source>
</evidence>
<feature type="binding site" evidence="8">
    <location>
        <begin position="153"/>
        <end position="160"/>
    </location>
    <ligand>
        <name>ATP</name>
        <dbReference type="ChEBI" id="CHEBI:30616"/>
    </ligand>
</feature>
<protein>
    <submittedName>
        <fullName evidence="12">LAME_0D07910g1_1</fullName>
    </submittedName>
</protein>
<dbReference type="OrthoDB" id="6108017at2759"/>
<dbReference type="Gene3D" id="1.20.5.4820">
    <property type="match status" value="1"/>
</dbReference>
<dbReference type="PANTHER" id="PTHR13140:SF857">
    <property type="entry name" value="MYOSIN-11"/>
    <property type="match status" value="1"/>
</dbReference>
<dbReference type="Gene3D" id="1.10.10.820">
    <property type="match status" value="1"/>
</dbReference>
<evidence type="ECO:0000256" key="2">
    <source>
        <dbReference type="ARBA" id="ARBA00022741"/>
    </source>
</evidence>
<dbReference type="InterPro" id="IPR001609">
    <property type="entry name" value="Myosin_head_motor_dom-like"/>
</dbReference>
<dbReference type="Proteomes" id="UP000191144">
    <property type="component" value="Chromosome D"/>
</dbReference>
<organism evidence="12 13">
    <name type="scientific">Lachancea meyersii CBS 8951</name>
    <dbReference type="NCBI Taxonomy" id="1266667"/>
    <lineage>
        <taxon>Eukaryota</taxon>
        <taxon>Fungi</taxon>
        <taxon>Dikarya</taxon>
        <taxon>Ascomycota</taxon>
        <taxon>Saccharomycotina</taxon>
        <taxon>Saccharomycetes</taxon>
        <taxon>Saccharomycetales</taxon>
        <taxon>Saccharomycetaceae</taxon>
        <taxon>Lachancea</taxon>
    </lineage>
</organism>
<name>A0A1G4JAN7_9SACH</name>
<evidence type="ECO:0000256" key="6">
    <source>
        <dbReference type="ARBA" id="ARBA00023175"/>
    </source>
</evidence>
<evidence type="ECO:0000256" key="4">
    <source>
        <dbReference type="ARBA" id="ARBA00023054"/>
    </source>
</evidence>
<evidence type="ECO:0000256" key="7">
    <source>
        <dbReference type="ARBA" id="ARBA00023203"/>
    </source>
</evidence>
<keyword evidence="5 8" id="KW-0518">Myosin</keyword>
<dbReference type="SUPFAM" id="SSF57997">
    <property type="entry name" value="Tropomyosin"/>
    <property type="match status" value="1"/>
</dbReference>
<dbReference type="Pfam" id="PF00063">
    <property type="entry name" value="Myosin_head"/>
    <property type="match status" value="1"/>
</dbReference>
<dbReference type="PANTHER" id="PTHR13140">
    <property type="entry name" value="MYOSIN"/>
    <property type="match status" value="1"/>
</dbReference>
<feature type="coiled-coil region" evidence="9">
    <location>
        <begin position="1776"/>
        <end position="1810"/>
    </location>
</feature>
<evidence type="ECO:0000256" key="10">
    <source>
        <dbReference type="SAM" id="MobiDB-lite"/>
    </source>
</evidence>
<dbReference type="GO" id="GO:0005524">
    <property type="term" value="F:ATP binding"/>
    <property type="evidence" value="ECO:0007669"/>
    <property type="project" value="UniProtKB-UniRule"/>
</dbReference>
<evidence type="ECO:0000256" key="1">
    <source>
        <dbReference type="ARBA" id="ARBA00008314"/>
    </source>
</evidence>